<keyword evidence="5 9" id="KW-1133">Transmembrane helix</keyword>
<protein>
    <recommendedName>
        <fullName evidence="13">Transmembrane protein 59</fullName>
    </recommendedName>
</protein>
<feature type="signal peptide" evidence="10">
    <location>
        <begin position="1"/>
        <end position="33"/>
    </location>
</feature>
<dbReference type="PROSITE" id="PS51257">
    <property type="entry name" value="PROKAR_LIPOPROTEIN"/>
    <property type="match status" value="1"/>
</dbReference>
<dbReference type="GO" id="GO:0000139">
    <property type="term" value="C:Golgi membrane"/>
    <property type="evidence" value="ECO:0007669"/>
    <property type="project" value="UniProtKB-SubCell"/>
</dbReference>
<keyword evidence="3 9" id="KW-0812">Transmembrane</keyword>
<organism evidence="11 12">
    <name type="scientific">Daphnia galeata</name>
    <dbReference type="NCBI Taxonomy" id="27404"/>
    <lineage>
        <taxon>Eukaryota</taxon>
        <taxon>Metazoa</taxon>
        <taxon>Ecdysozoa</taxon>
        <taxon>Arthropoda</taxon>
        <taxon>Crustacea</taxon>
        <taxon>Branchiopoda</taxon>
        <taxon>Diplostraca</taxon>
        <taxon>Cladocera</taxon>
        <taxon>Anomopoda</taxon>
        <taxon>Daphniidae</taxon>
        <taxon>Daphnia</taxon>
    </lineage>
</organism>
<evidence type="ECO:0000256" key="7">
    <source>
        <dbReference type="ARBA" id="ARBA00023136"/>
    </source>
</evidence>
<dbReference type="AlphaFoldDB" id="A0A8J2RI46"/>
<dbReference type="PANTHER" id="PTHR28652:SF2">
    <property type="entry name" value="TRANSMEMBRANE PROTEIN 59-LIKE PROTEIN"/>
    <property type="match status" value="1"/>
</dbReference>
<keyword evidence="8" id="KW-0325">Glycoprotein</keyword>
<dbReference type="OrthoDB" id="6334368at2759"/>
<evidence type="ECO:0000256" key="4">
    <source>
        <dbReference type="ARBA" id="ARBA00022729"/>
    </source>
</evidence>
<keyword evidence="7 9" id="KW-0472">Membrane</keyword>
<dbReference type="InterPro" id="IPR022065">
    <property type="entry name" value="Uncharacterised_TMEM59"/>
</dbReference>
<evidence type="ECO:0000256" key="1">
    <source>
        <dbReference type="ARBA" id="ARBA00004614"/>
    </source>
</evidence>
<evidence type="ECO:0000313" key="11">
    <source>
        <dbReference type="EMBL" id="CAH0100065.1"/>
    </source>
</evidence>
<gene>
    <name evidence="11" type="ORF">DGAL_LOCUS2238</name>
</gene>
<comment type="similarity">
    <text evidence="2">Belongs to the TMEM59 family.</text>
</comment>
<keyword evidence="12" id="KW-1185">Reference proteome</keyword>
<evidence type="ECO:0000256" key="10">
    <source>
        <dbReference type="SAM" id="SignalP"/>
    </source>
</evidence>
<sequence length="337" mass="38667">MSLQKRHQHRLDCFCLWMAVVLIMACWIPSSSAFGDIFVMNSSKIEKDCVLFCDTSDEVDQLFNADCQRGCRFFDTFNTVSMFTKFDDSAALESCHQSCSEAYDHEIDKKTACSKGCTDAQREYNRVYSMSIDWLQDLKSNMTFFQTLLDVTGAIVNPKSFVEDIPFPRKVGKNINRPPVRNVNPPIKYEPQNINIKKNVLKEDNYQGRKQQSTTVPDWIAQSAFILFTLGVIMLLGVCCYCCIFAHLLRRKRKNEIDSESPPSYEQLVRNSYIIVQPSLLNDYHLLKGDKHEESCTININPEDTGVMDTISSSPSEVFRSDNDDEVRLPLRCEMET</sequence>
<comment type="subcellular location">
    <subcellularLocation>
        <location evidence="1">Golgi apparatus membrane</location>
        <topology evidence="1">Single-pass type I membrane protein</topology>
    </subcellularLocation>
</comment>
<evidence type="ECO:0000256" key="2">
    <source>
        <dbReference type="ARBA" id="ARBA00009643"/>
    </source>
</evidence>
<feature type="transmembrane region" description="Helical" evidence="9">
    <location>
        <begin position="219"/>
        <end position="249"/>
    </location>
</feature>
<evidence type="ECO:0008006" key="13">
    <source>
        <dbReference type="Google" id="ProtNLM"/>
    </source>
</evidence>
<comment type="caution">
    <text evidence="11">The sequence shown here is derived from an EMBL/GenBank/DDBJ whole genome shotgun (WGS) entry which is preliminary data.</text>
</comment>
<evidence type="ECO:0000256" key="9">
    <source>
        <dbReference type="SAM" id="Phobius"/>
    </source>
</evidence>
<dbReference type="Proteomes" id="UP000789390">
    <property type="component" value="Unassembled WGS sequence"/>
</dbReference>
<reference evidence="11" key="1">
    <citation type="submission" date="2021-11" db="EMBL/GenBank/DDBJ databases">
        <authorList>
            <person name="Schell T."/>
        </authorList>
    </citation>
    <scope>NUCLEOTIDE SEQUENCE</scope>
    <source>
        <strain evidence="11">M5</strain>
    </source>
</reference>
<proteinExistence type="inferred from homology"/>
<evidence type="ECO:0000256" key="3">
    <source>
        <dbReference type="ARBA" id="ARBA00022692"/>
    </source>
</evidence>
<dbReference type="EMBL" id="CAKKLH010000030">
    <property type="protein sequence ID" value="CAH0100065.1"/>
    <property type="molecule type" value="Genomic_DNA"/>
</dbReference>
<evidence type="ECO:0000256" key="5">
    <source>
        <dbReference type="ARBA" id="ARBA00022989"/>
    </source>
</evidence>
<feature type="chain" id="PRO_5035217211" description="Transmembrane protein 59" evidence="10">
    <location>
        <begin position="34"/>
        <end position="337"/>
    </location>
</feature>
<evidence type="ECO:0000313" key="12">
    <source>
        <dbReference type="Proteomes" id="UP000789390"/>
    </source>
</evidence>
<accession>A0A8J2RI46</accession>
<evidence type="ECO:0000256" key="6">
    <source>
        <dbReference type="ARBA" id="ARBA00023034"/>
    </source>
</evidence>
<keyword evidence="6" id="KW-0333">Golgi apparatus</keyword>
<evidence type="ECO:0000256" key="8">
    <source>
        <dbReference type="ARBA" id="ARBA00023180"/>
    </source>
</evidence>
<keyword evidence="4 10" id="KW-0732">Signal</keyword>
<name>A0A8J2RI46_9CRUS</name>
<dbReference type="PANTHER" id="PTHR28652">
    <property type="entry name" value="TRANSMEMBRANE PROTEIN 59-LIKE PROTEIN"/>
    <property type="match status" value="1"/>
</dbReference>
<dbReference type="Pfam" id="PF12280">
    <property type="entry name" value="BSMAP"/>
    <property type="match status" value="1"/>
</dbReference>